<feature type="domain" description="Endonuclease/exonuclease/phosphatase" evidence="1">
    <location>
        <begin position="9"/>
        <end position="225"/>
    </location>
</feature>
<dbReference type="SUPFAM" id="SSF56219">
    <property type="entry name" value="DNase I-like"/>
    <property type="match status" value="1"/>
</dbReference>
<evidence type="ECO:0000313" key="3">
    <source>
        <dbReference type="Proteomes" id="UP000483765"/>
    </source>
</evidence>
<dbReference type="InterPro" id="IPR005135">
    <property type="entry name" value="Endo/exonuclease/phosphatase"/>
</dbReference>
<accession>A0A6L8MY21</accession>
<comment type="caution">
    <text evidence="2">The sequence shown here is derived from an EMBL/GenBank/DDBJ whole genome shotgun (WGS) entry which is preliminary data.</text>
</comment>
<dbReference type="InterPro" id="IPR036691">
    <property type="entry name" value="Endo/exonu/phosph_ase_sf"/>
</dbReference>
<dbReference type="Proteomes" id="UP000483765">
    <property type="component" value="Unassembled WGS sequence"/>
</dbReference>
<dbReference type="RefSeq" id="WP_024404696.1">
    <property type="nucleotide sequence ID" value="NZ_WNXH01000011.1"/>
</dbReference>
<gene>
    <name evidence="2" type="ORF">GLP18_07270</name>
</gene>
<reference evidence="2 3" key="1">
    <citation type="submission" date="2019-11" db="EMBL/GenBank/DDBJ databases">
        <title>Divergent Streptococcus suis from cattle.</title>
        <authorList>
            <person name="Williamson C."/>
        </authorList>
    </citation>
    <scope>NUCLEOTIDE SEQUENCE [LARGE SCALE GENOMIC DNA]</scope>
    <source>
        <strain evidence="2 3">10-36905</strain>
    </source>
</reference>
<dbReference type="Pfam" id="PF03372">
    <property type="entry name" value="Exo_endo_phos"/>
    <property type="match status" value="1"/>
</dbReference>
<name>A0A6L8MY21_STRSU</name>
<organism evidence="2 3">
    <name type="scientific">Streptococcus suis</name>
    <dbReference type="NCBI Taxonomy" id="1307"/>
    <lineage>
        <taxon>Bacteria</taxon>
        <taxon>Bacillati</taxon>
        <taxon>Bacillota</taxon>
        <taxon>Bacilli</taxon>
        <taxon>Lactobacillales</taxon>
        <taxon>Streptococcaceae</taxon>
        <taxon>Streptococcus</taxon>
    </lineage>
</organism>
<dbReference type="AlphaFoldDB" id="A0A6L8MY21"/>
<evidence type="ECO:0000313" key="2">
    <source>
        <dbReference type="EMBL" id="MYN70020.1"/>
    </source>
</evidence>
<dbReference type="GO" id="GO:0003824">
    <property type="term" value="F:catalytic activity"/>
    <property type="evidence" value="ECO:0007669"/>
    <property type="project" value="InterPro"/>
</dbReference>
<proteinExistence type="predicted"/>
<evidence type="ECO:0000259" key="1">
    <source>
        <dbReference type="Pfam" id="PF03372"/>
    </source>
</evidence>
<sequence length="281" mass="33022">MTNIKILEWNINQRSCENSSFPEYVITEISRKNPDVIVLVEFKGEHNRSRLDSAFSERYYTYSYNGSQYTCVNGNIKTGNGIYMGLKKSIFNEPSPEEITWEESFKNEQPNWLKIKSTIKTGKELTIIGVRVKVGSKHDNKELNDRKSQINWLLKENKQTKHQIIIGDLNYSPAETDWCEKEELNWQDIVYMMRDEGYLDYKQFSPYSPTGTSWKGKQLDWLITKGIIIDRHSHYNQLDWSFGKNNDLFYLEGYRVPEGFFIINEPPFPDHAILTTEITLE</sequence>
<dbReference type="Gene3D" id="3.60.10.10">
    <property type="entry name" value="Endonuclease/exonuclease/phosphatase"/>
    <property type="match status" value="1"/>
</dbReference>
<protein>
    <recommendedName>
        <fullName evidence="1">Endonuclease/exonuclease/phosphatase domain-containing protein</fullName>
    </recommendedName>
</protein>
<dbReference type="EMBL" id="WNXH01000011">
    <property type="protein sequence ID" value="MYN70020.1"/>
    <property type="molecule type" value="Genomic_DNA"/>
</dbReference>